<evidence type="ECO:0000256" key="4">
    <source>
        <dbReference type="PROSITE-ProRule" id="PRU00175"/>
    </source>
</evidence>
<keyword evidence="8" id="KW-1185">Reference proteome</keyword>
<feature type="coiled-coil region" evidence="5">
    <location>
        <begin position="157"/>
        <end position="212"/>
    </location>
</feature>
<sequence>MSTIMSEHINEHCSESPNAETRALFSCKICFEPYSKCYRCPVSLNCGHTFCLVCIRKLGMNKSTIQCGICRKNTYANYKRLGKNIVLTELLEWMNILVNDSDRKPTPEEEAPDEQQPENEWPGAQHFIGPANLEDFYEELQTFDALVHNWPSYSSFQRQLDRRVQNLRCDMSAVEAQLRQAGDTFKDILAKMEELRTDLNNQMTAYQIEQQEGPDILTFRDQDNGWDNFGDLGGWSRGGGGLASPPPVVLPMPISDDSDRESTNQRVRRRNNLGWNYNNNNNNRRYRQRPQYQVLVLSEHPISCHPLPPPLPGDDWGSSSGWSDNENDKENDKTRAVA</sequence>
<evidence type="ECO:0000256" key="2">
    <source>
        <dbReference type="ARBA" id="ARBA00022771"/>
    </source>
</evidence>
<reference evidence="9" key="1">
    <citation type="submission" date="2016-11" db="UniProtKB">
        <authorList>
            <consortium name="WormBaseParasite"/>
        </authorList>
    </citation>
    <scope>IDENTIFICATION</scope>
</reference>
<dbReference type="PANTHER" id="PTHR47156">
    <property type="entry name" value="PROTEIN CBG20824"/>
    <property type="match status" value="1"/>
</dbReference>
<dbReference type="InterPro" id="IPR001841">
    <property type="entry name" value="Znf_RING"/>
</dbReference>
<protein>
    <submittedName>
        <fullName evidence="9">RING-type domain-containing protein</fullName>
    </submittedName>
</protein>
<feature type="compositionally biased region" description="Low complexity" evidence="6">
    <location>
        <begin position="313"/>
        <end position="324"/>
    </location>
</feature>
<dbReference type="InterPro" id="IPR027370">
    <property type="entry name" value="Znf-RING_euk"/>
</dbReference>
<dbReference type="AlphaFoldDB" id="A0A1I8AYF4"/>
<dbReference type="InterPro" id="IPR017907">
    <property type="entry name" value="Znf_RING_CS"/>
</dbReference>
<feature type="domain" description="RING-type" evidence="7">
    <location>
        <begin position="27"/>
        <end position="71"/>
    </location>
</feature>
<feature type="compositionally biased region" description="Low complexity" evidence="6">
    <location>
        <begin position="272"/>
        <end position="286"/>
    </location>
</feature>
<feature type="compositionally biased region" description="Basic and acidic residues" evidence="6">
    <location>
        <begin position="326"/>
        <end position="338"/>
    </location>
</feature>
<dbReference type="PROSITE" id="PS00518">
    <property type="entry name" value="ZF_RING_1"/>
    <property type="match status" value="1"/>
</dbReference>
<evidence type="ECO:0000256" key="5">
    <source>
        <dbReference type="SAM" id="Coils"/>
    </source>
</evidence>
<dbReference type="PROSITE" id="PS50089">
    <property type="entry name" value="ZF_RING_2"/>
    <property type="match status" value="1"/>
</dbReference>
<evidence type="ECO:0000256" key="3">
    <source>
        <dbReference type="ARBA" id="ARBA00022833"/>
    </source>
</evidence>
<dbReference type="Proteomes" id="UP000095281">
    <property type="component" value="Unplaced"/>
</dbReference>
<dbReference type="SUPFAM" id="SSF57850">
    <property type="entry name" value="RING/U-box"/>
    <property type="match status" value="1"/>
</dbReference>
<keyword evidence="1" id="KW-0479">Metal-binding</keyword>
<dbReference type="Pfam" id="PF13445">
    <property type="entry name" value="zf-RING_UBOX"/>
    <property type="match status" value="1"/>
</dbReference>
<organism evidence="8 9">
    <name type="scientific">Meloidogyne hapla</name>
    <name type="common">Root-knot nematode worm</name>
    <dbReference type="NCBI Taxonomy" id="6305"/>
    <lineage>
        <taxon>Eukaryota</taxon>
        <taxon>Metazoa</taxon>
        <taxon>Ecdysozoa</taxon>
        <taxon>Nematoda</taxon>
        <taxon>Chromadorea</taxon>
        <taxon>Rhabditida</taxon>
        <taxon>Tylenchina</taxon>
        <taxon>Tylenchomorpha</taxon>
        <taxon>Tylenchoidea</taxon>
        <taxon>Meloidogynidae</taxon>
        <taxon>Meloidogyninae</taxon>
        <taxon>Meloidogyne</taxon>
    </lineage>
</organism>
<dbReference type="SMART" id="SM00184">
    <property type="entry name" value="RING"/>
    <property type="match status" value="1"/>
</dbReference>
<dbReference type="InterPro" id="IPR013083">
    <property type="entry name" value="Znf_RING/FYVE/PHD"/>
</dbReference>
<dbReference type="WBParaSite" id="MhA1_Contig1051.frz3.gene15">
    <property type="protein sequence ID" value="MhA1_Contig1051.frz3.gene15"/>
    <property type="gene ID" value="MhA1_Contig1051.frz3.gene15"/>
</dbReference>
<evidence type="ECO:0000313" key="8">
    <source>
        <dbReference type="Proteomes" id="UP000095281"/>
    </source>
</evidence>
<dbReference type="PANTHER" id="PTHR47156:SF10">
    <property type="entry name" value="E3 UBIQUITIN-PROTEIN LIGASE TRIM-21-RELATED"/>
    <property type="match status" value="1"/>
</dbReference>
<evidence type="ECO:0000256" key="6">
    <source>
        <dbReference type="SAM" id="MobiDB-lite"/>
    </source>
</evidence>
<keyword evidence="2 4" id="KW-0863">Zinc-finger</keyword>
<evidence type="ECO:0000256" key="1">
    <source>
        <dbReference type="ARBA" id="ARBA00022723"/>
    </source>
</evidence>
<name>A0A1I8AYF4_MELHA</name>
<accession>A0A1I8AYF4</accession>
<feature type="region of interest" description="Disordered" evidence="6">
    <location>
        <begin position="305"/>
        <end position="338"/>
    </location>
</feature>
<keyword evidence="3" id="KW-0862">Zinc</keyword>
<dbReference type="InterPro" id="IPR052667">
    <property type="entry name" value="E3_ubiquitin-ligase_RING"/>
</dbReference>
<keyword evidence="5" id="KW-0175">Coiled coil</keyword>
<evidence type="ECO:0000313" key="9">
    <source>
        <dbReference type="WBParaSite" id="MhA1_Contig1051.frz3.gene15"/>
    </source>
</evidence>
<feature type="compositionally biased region" description="Acidic residues" evidence="6">
    <location>
        <begin position="108"/>
        <end position="117"/>
    </location>
</feature>
<evidence type="ECO:0000259" key="7">
    <source>
        <dbReference type="PROSITE" id="PS50089"/>
    </source>
</evidence>
<proteinExistence type="predicted"/>
<feature type="region of interest" description="Disordered" evidence="6">
    <location>
        <begin position="101"/>
        <end position="124"/>
    </location>
</feature>
<dbReference type="Gene3D" id="3.30.40.10">
    <property type="entry name" value="Zinc/RING finger domain, C3HC4 (zinc finger)"/>
    <property type="match status" value="1"/>
</dbReference>
<dbReference type="GO" id="GO:0008270">
    <property type="term" value="F:zinc ion binding"/>
    <property type="evidence" value="ECO:0007669"/>
    <property type="project" value="UniProtKB-KW"/>
</dbReference>
<feature type="region of interest" description="Disordered" evidence="6">
    <location>
        <begin position="253"/>
        <end position="286"/>
    </location>
</feature>